<name>A0A7M4EWD3_CROPO</name>
<dbReference type="Proteomes" id="UP000594220">
    <property type="component" value="Unplaced"/>
</dbReference>
<reference evidence="2" key="2">
    <citation type="submission" date="2025-09" db="UniProtKB">
        <authorList>
            <consortium name="Ensembl"/>
        </authorList>
    </citation>
    <scope>IDENTIFICATION</scope>
</reference>
<feature type="compositionally biased region" description="Basic and acidic residues" evidence="1">
    <location>
        <begin position="162"/>
        <end position="172"/>
    </location>
</feature>
<accession>A0A7M4EWD3</accession>
<protein>
    <submittedName>
        <fullName evidence="2">MDM4 regulator of p53</fullName>
    </submittedName>
</protein>
<feature type="compositionally biased region" description="Polar residues" evidence="1">
    <location>
        <begin position="39"/>
        <end position="62"/>
    </location>
</feature>
<feature type="compositionally biased region" description="Basic and acidic residues" evidence="1">
    <location>
        <begin position="29"/>
        <end position="38"/>
    </location>
</feature>
<organism evidence="2 3">
    <name type="scientific">Crocodylus porosus</name>
    <name type="common">Saltwater crocodile</name>
    <name type="synonym">Estuarine crocodile</name>
    <dbReference type="NCBI Taxonomy" id="8502"/>
    <lineage>
        <taxon>Eukaryota</taxon>
        <taxon>Metazoa</taxon>
        <taxon>Chordata</taxon>
        <taxon>Craniata</taxon>
        <taxon>Vertebrata</taxon>
        <taxon>Euteleostomi</taxon>
        <taxon>Archelosauria</taxon>
        <taxon>Archosauria</taxon>
        <taxon>Crocodylia</taxon>
        <taxon>Longirostres</taxon>
        <taxon>Crocodylidae</taxon>
        <taxon>Crocodylus</taxon>
    </lineage>
</organism>
<sequence length="327" mass="35163">MAITREGVFFCFTCHLDAAQTLVHAKDQSIDNASRDQPKSSTEGVSDVGSTEGESNAPALSTSEHKSGNCEEKDLLESSLKSRSPKPDLALEEWDVAGLPWWFIGNLKNNYGARSSGSTDIQNNQDIDTAIVSDTTDDLWFLNESAPDQLNVIAEVETADCEEGKESDKQETEATYFDDPEDSQCLDDDVDTEIPSELGLATCGAHRIRLVKQWPGPGAGTPRTWAGSFLSEKADSHCPVGMIAQWLQRGNCSMHTCTQATFPRAAVGNSREDLVAQQSAASVLVKLGQAPPCCILIVPITQARSVQAVVSLDCSPSSDCSLDTSSD</sequence>
<evidence type="ECO:0000256" key="1">
    <source>
        <dbReference type="SAM" id="MobiDB-lite"/>
    </source>
</evidence>
<dbReference type="Ensembl" id="ENSCPRT00005017667.1">
    <property type="protein sequence ID" value="ENSCPRP00005015052.1"/>
    <property type="gene ID" value="ENSCPRG00005010563.1"/>
</dbReference>
<reference evidence="2" key="1">
    <citation type="submission" date="2025-08" db="UniProtKB">
        <authorList>
            <consortium name="Ensembl"/>
        </authorList>
    </citation>
    <scope>IDENTIFICATION</scope>
</reference>
<evidence type="ECO:0000313" key="2">
    <source>
        <dbReference type="Ensembl" id="ENSCPRP00005015052.1"/>
    </source>
</evidence>
<keyword evidence="3" id="KW-1185">Reference proteome</keyword>
<dbReference type="AlphaFoldDB" id="A0A7M4EWD3"/>
<evidence type="ECO:0000313" key="3">
    <source>
        <dbReference type="Proteomes" id="UP000594220"/>
    </source>
</evidence>
<feature type="compositionally biased region" description="Basic and acidic residues" evidence="1">
    <location>
        <begin position="63"/>
        <end position="76"/>
    </location>
</feature>
<proteinExistence type="predicted"/>
<feature type="region of interest" description="Disordered" evidence="1">
    <location>
        <begin position="161"/>
        <end position="183"/>
    </location>
</feature>
<feature type="region of interest" description="Disordered" evidence="1">
    <location>
        <begin position="29"/>
        <end position="87"/>
    </location>
</feature>
<dbReference type="GeneTree" id="ENSGT00530000063539"/>